<evidence type="ECO:0000313" key="1">
    <source>
        <dbReference type="EMBL" id="NMH94805.1"/>
    </source>
</evidence>
<protein>
    <submittedName>
        <fullName evidence="1">Uncharacterized protein</fullName>
    </submittedName>
</protein>
<organism evidence="1 2">
    <name type="scientific">Pseudonocardia bannensis</name>
    <dbReference type="NCBI Taxonomy" id="630973"/>
    <lineage>
        <taxon>Bacteria</taxon>
        <taxon>Bacillati</taxon>
        <taxon>Actinomycetota</taxon>
        <taxon>Actinomycetes</taxon>
        <taxon>Pseudonocardiales</taxon>
        <taxon>Pseudonocardiaceae</taxon>
        <taxon>Pseudonocardia</taxon>
    </lineage>
</organism>
<proteinExistence type="predicted"/>
<dbReference type="RefSeq" id="WP_169415483.1">
    <property type="nucleotide sequence ID" value="NZ_JAAXKZ010000132.1"/>
</dbReference>
<dbReference type="EMBL" id="JAAXKZ010000132">
    <property type="protein sequence ID" value="NMH94805.1"/>
    <property type="molecule type" value="Genomic_DNA"/>
</dbReference>
<gene>
    <name evidence="1" type="ORF">HF519_25175</name>
</gene>
<name>A0A848DQI1_9PSEU</name>
<accession>A0A848DQI1</accession>
<dbReference type="AlphaFoldDB" id="A0A848DQI1"/>
<comment type="caution">
    <text evidence="1">The sequence shown here is derived from an EMBL/GenBank/DDBJ whole genome shotgun (WGS) entry which is preliminary data.</text>
</comment>
<sequence>MAAQHVEIAAGGNADWSTPVRVDDSLLQASYQGIFMVRFAFADGRSHYLKMRIVGVDEMDNDGEVPSGFGALEFQDADGHRLRGRTDWYRADGADRGTWSFNSGTGKWEGASGKVEMLLNYMADDLDAELPPKGPIRFVGFIEGAGEIDAPGLSR</sequence>
<evidence type="ECO:0000313" key="2">
    <source>
        <dbReference type="Proteomes" id="UP000586918"/>
    </source>
</evidence>
<dbReference type="Proteomes" id="UP000586918">
    <property type="component" value="Unassembled WGS sequence"/>
</dbReference>
<keyword evidence="2" id="KW-1185">Reference proteome</keyword>
<reference evidence="1 2" key="1">
    <citation type="submission" date="2020-04" db="EMBL/GenBank/DDBJ databases">
        <authorList>
            <person name="Klaysubun C."/>
            <person name="Duangmal K."/>
            <person name="Lipun K."/>
        </authorList>
    </citation>
    <scope>NUCLEOTIDE SEQUENCE [LARGE SCALE GENOMIC DNA]</scope>
    <source>
        <strain evidence="1 2">DSM 45300</strain>
    </source>
</reference>